<dbReference type="KEGG" id="vg:64766430"/>
<accession>A0A2P1JXS7</accession>
<proteinExistence type="predicted"/>
<sequence length="90" mass="10312">MKPPTEAGIMTTEDRAQTVEELRTAVCELENQYDVGGKYVADFQLIWEYLGRRDFSSASSDLAWIARQFDEPADFQAVNDAIVYAWQQED</sequence>
<evidence type="ECO:0000313" key="2">
    <source>
        <dbReference type="Proteomes" id="UP000241290"/>
    </source>
</evidence>
<organism evidence="1 2">
    <name type="scientific">Rhodococcus phage Finch</name>
    <dbReference type="NCBI Taxonomy" id="2094144"/>
    <lineage>
        <taxon>Viruses</taxon>
        <taxon>Duplodnaviria</taxon>
        <taxon>Heunggongvirae</taxon>
        <taxon>Uroviricota</taxon>
        <taxon>Caudoviricetes</taxon>
        <taxon>Finchvirus</taxon>
        <taxon>Finchvirus finch</taxon>
    </lineage>
</organism>
<keyword evidence="2" id="KW-1185">Reference proteome</keyword>
<evidence type="ECO:0000313" key="1">
    <source>
        <dbReference type="EMBL" id="AVO25167.1"/>
    </source>
</evidence>
<dbReference type="EMBL" id="MG962366">
    <property type="protein sequence ID" value="AVO25167.1"/>
    <property type="molecule type" value="Genomic_DNA"/>
</dbReference>
<dbReference type="GeneID" id="64766430"/>
<reference evidence="2" key="1">
    <citation type="submission" date="2018-02" db="EMBL/GenBank/DDBJ databases">
        <authorList>
            <person name="Cohen D.B."/>
            <person name="Kent A.D."/>
        </authorList>
    </citation>
    <scope>NUCLEOTIDE SEQUENCE [LARGE SCALE GENOMIC DNA]</scope>
</reference>
<dbReference type="RefSeq" id="YP_010059199.1">
    <property type="nucleotide sequence ID" value="NC_054724.1"/>
</dbReference>
<name>A0A2P1JXS7_9CAUD</name>
<dbReference type="Proteomes" id="UP000241290">
    <property type="component" value="Genome"/>
</dbReference>
<gene>
    <name evidence="1" type="primary">177</name>
    <name evidence="1" type="ORF">SEA_FINCH_177</name>
</gene>
<protein>
    <submittedName>
        <fullName evidence="1">Uncharacterized protein</fullName>
    </submittedName>
</protein>